<feature type="transmembrane region" description="Helical" evidence="6">
    <location>
        <begin position="91"/>
        <end position="113"/>
    </location>
</feature>
<keyword evidence="3 6" id="KW-0812">Transmembrane</keyword>
<keyword evidence="8" id="KW-1185">Reference proteome</keyword>
<comment type="caution">
    <text evidence="7">The sequence shown here is derived from an EMBL/GenBank/DDBJ whole genome shotgun (WGS) entry which is preliminary data.</text>
</comment>
<evidence type="ECO:0000256" key="3">
    <source>
        <dbReference type="ARBA" id="ARBA00022692"/>
    </source>
</evidence>
<comment type="similarity">
    <text evidence="2">Belongs to the oxidase-dependent Fe transporter (OFeT) (TC 9.A.10.1) family.</text>
</comment>
<feature type="transmembrane region" description="Helical" evidence="6">
    <location>
        <begin position="166"/>
        <end position="187"/>
    </location>
</feature>
<accession>A0ABP7BV71</accession>
<name>A0ABP7BV71_9MICC</name>
<reference evidence="8" key="1">
    <citation type="journal article" date="2019" name="Int. J. Syst. Evol. Microbiol.">
        <title>The Global Catalogue of Microorganisms (GCM) 10K type strain sequencing project: providing services to taxonomists for standard genome sequencing and annotation.</title>
        <authorList>
            <consortium name="The Broad Institute Genomics Platform"/>
            <consortium name="The Broad Institute Genome Sequencing Center for Infectious Disease"/>
            <person name="Wu L."/>
            <person name="Ma J."/>
        </authorList>
    </citation>
    <scope>NUCLEOTIDE SEQUENCE [LARGE SCALE GENOMIC DNA]</scope>
    <source>
        <strain evidence="8">JCM 30742</strain>
    </source>
</reference>
<organism evidence="7 8">
    <name type="scientific">Arthrobacter ginkgonis</name>
    <dbReference type="NCBI Taxonomy" id="1630594"/>
    <lineage>
        <taxon>Bacteria</taxon>
        <taxon>Bacillati</taxon>
        <taxon>Actinomycetota</taxon>
        <taxon>Actinomycetes</taxon>
        <taxon>Micrococcales</taxon>
        <taxon>Micrococcaceae</taxon>
        <taxon>Arthrobacter</taxon>
    </lineage>
</organism>
<dbReference type="Proteomes" id="UP001500752">
    <property type="component" value="Unassembled WGS sequence"/>
</dbReference>
<gene>
    <name evidence="7" type="ORF">GCM10023081_04720</name>
</gene>
<evidence type="ECO:0000256" key="5">
    <source>
        <dbReference type="ARBA" id="ARBA00023136"/>
    </source>
</evidence>
<feature type="transmembrane region" description="Helical" evidence="6">
    <location>
        <begin position="134"/>
        <end position="160"/>
    </location>
</feature>
<dbReference type="InterPro" id="IPR004923">
    <property type="entry name" value="FTR1/Fip1/EfeU"/>
</dbReference>
<keyword evidence="5 6" id="KW-0472">Membrane</keyword>
<dbReference type="Pfam" id="PF03239">
    <property type="entry name" value="FTR1"/>
    <property type="match status" value="1"/>
</dbReference>
<comment type="subcellular location">
    <subcellularLocation>
        <location evidence="1">Membrane</location>
        <topology evidence="1">Multi-pass membrane protein</topology>
    </subcellularLocation>
</comment>
<evidence type="ECO:0000256" key="1">
    <source>
        <dbReference type="ARBA" id="ARBA00004141"/>
    </source>
</evidence>
<protein>
    <submittedName>
        <fullName evidence="7">FTR1 family protein</fullName>
    </submittedName>
</protein>
<evidence type="ECO:0000256" key="6">
    <source>
        <dbReference type="SAM" id="Phobius"/>
    </source>
</evidence>
<proteinExistence type="inferred from homology"/>
<feature type="transmembrane region" description="Helical" evidence="6">
    <location>
        <begin position="199"/>
        <end position="219"/>
    </location>
</feature>
<dbReference type="NCBIfam" id="NF041756">
    <property type="entry name" value="EfeU"/>
    <property type="match status" value="1"/>
</dbReference>
<dbReference type="PANTHER" id="PTHR31632:SF2">
    <property type="entry name" value="PLASMA MEMBRANE IRON PERMEASE"/>
    <property type="match status" value="1"/>
</dbReference>
<dbReference type="EMBL" id="BAABEO010000006">
    <property type="protein sequence ID" value="GAA3669327.1"/>
    <property type="molecule type" value="Genomic_DNA"/>
</dbReference>
<dbReference type="PANTHER" id="PTHR31632">
    <property type="entry name" value="IRON TRANSPORTER FTH1"/>
    <property type="match status" value="1"/>
</dbReference>
<evidence type="ECO:0000313" key="7">
    <source>
        <dbReference type="EMBL" id="GAA3669327.1"/>
    </source>
</evidence>
<keyword evidence="4 6" id="KW-1133">Transmembrane helix</keyword>
<evidence type="ECO:0000256" key="2">
    <source>
        <dbReference type="ARBA" id="ARBA00008333"/>
    </source>
</evidence>
<feature type="transmembrane region" description="Helical" evidence="6">
    <location>
        <begin position="59"/>
        <end position="79"/>
    </location>
</feature>
<evidence type="ECO:0000313" key="8">
    <source>
        <dbReference type="Proteomes" id="UP001500752"/>
    </source>
</evidence>
<evidence type="ECO:0000256" key="4">
    <source>
        <dbReference type="ARBA" id="ARBA00022989"/>
    </source>
</evidence>
<sequence length="298" mass="31318">MHRVARTMTAIRGGKGGTGGAMLGNFLIGLREGLEAALVVVLLLAYLRKTGRQRLIPRVWAGVGVAIAASLGAGALLTFGPRGLTFEAQEMIGGGLSIIAVGLMTWMVFWMTAAARKLGPELRERVDQSAEGSAWGLFLVAALAVGREGLETALFIWAAARATGQTWQPLLGSLLGLAVAVVLGILIHRGALKINLRMFFAWTGAALIVVAGGVLAYGVHDLQEAGVLPGLHHLAFDVSAAVPPSGWPATLLKGVFNFTPATTWLQAIAWTAYVIPVMFLFLRLVRRGVPAPAASARA</sequence>
<feature type="transmembrane region" description="Helical" evidence="6">
    <location>
        <begin position="264"/>
        <end position="285"/>
    </location>
</feature>